<dbReference type="AlphaFoldDB" id="A0A5U9KW63"/>
<dbReference type="EMBL" id="AAGUYM010000036">
    <property type="protein sequence ID" value="EBS2695462.1"/>
    <property type="molecule type" value="Genomic_DNA"/>
</dbReference>
<evidence type="ECO:0000313" key="1">
    <source>
        <dbReference type="EMBL" id="EBS2695462.1"/>
    </source>
</evidence>
<sequence length="89" mass="9659">MSMVGIRCWEKIKDNSAVLINFEMRNLPLCSGTHSLVQIRMHDPFFHQSGAVTGDVVVAAIRAAIKAIVIGVPGCICRRFFADGALSLS</sequence>
<dbReference type="Proteomes" id="UP000839726">
    <property type="component" value="Unassembled WGS sequence"/>
</dbReference>
<reference evidence="1" key="1">
    <citation type="submission" date="2018-07" db="EMBL/GenBank/DDBJ databases">
        <authorList>
            <person name="Ashton P.M."/>
            <person name="Dallman T."/>
            <person name="Nair S."/>
            <person name="De Pinna E."/>
            <person name="Peters T."/>
            <person name="Grant K."/>
        </authorList>
    </citation>
    <scope>NUCLEOTIDE SEQUENCE [LARGE SCALE GENOMIC DNA]</scope>
    <source>
        <strain evidence="1">436933</strain>
    </source>
</reference>
<gene>
    <name evidence="1" type="ORF">DRY71_22520</name>
</gene>
<comment type="caution">
    <text evidence="1">The sequence shown here is derived from an EMBL/GenBank/DDBJ whole genome shotgun (WGS) entry which is preliminary data.</text>
</comment>
<proteinExistence type="predicted"/>
<name>A0A5U9KW63_SALNE</name>
<protein>
    <submittedName>
        <fullName evidence="1">Uncharacterized protein</fullName>
    </submittedName>
</protein>
<accession>A0A5U9KW63</accession>
<organism evidence="1">
    <name type="scientific">Salmonella newport</name>
    <dbReference type="NCBI Taxonomy" id="108619"/>
    <lineage>
        <taxon>Bacteria</taxon>
        <taxon>Pseudomonadati</taxon>
        <taxon>Pseudomonadota</taxon>
        <taxon>Gammaproteobacteria</taxon>
        <taxon>Enterobacterales</taxon>
        <taxon>Enterobacteriaceae</taxon>
        <taxon>Salmonella</taxon>
    </lineage>
</organism>